<keyword evidence="14" id="KW-0479">Metal-binding</keyword>
<evidence type="ECO:0000256" key="6">
    <source>
        <dbReference type="ARBA" id="ARBA00022970"/>
    </source>
</evidence>
<keyword evidence="9" id="KW-0406">Ion transport</keyword>
<dbReference type="AlphaFoldDB" id="A0A8D8AYV8"/>
<protein>
    <recommendedName>
        <fullName evidence="15">Transporter</fullName>
    </recommendedName>
</protein>
<dbReference type="EMBL" id="HBUE01047594">
    <property type="protein sequence ID" value="CAG6463238.1"/>
    <property type="molecule type" value="Transcribed_RNA"/>
</dbReference>
<evidence type="ECO:0000256" key="3">
    <source>
        <dbReference type="ARBA" id="ARBA00022448"/>
    </source>
</evidence>
<feature type="transmembrane region" description="Helical" evidence="16">
    <location>
        <begin position="145"/>
        <end position="166"/>
    </location>
</feature>
<keyword evidence="7 16" id="KW-1133">Transmembrane helix</keyword>
<evidence type="ECO:0000256" key="2">
    <source>
        <dbReference type="ARBA" id="ARBA00006459"/>
    </source>
</evidence>
<feature type="transmembrane region" description="Helical" evidence="16">
    <location>
        <begin position="94"/>
        <end position="114"/>
    </location>
</feature>
<evidence type="ECO:0000256" key="10">
    <source>
        <dbReference type="ARBA" id="ARBA00023136"/>
    </source>
</evidence>
<feature type="binding site" evidence="14">
    <location>
        <position position="416"/>
    </location>
    <ligand>
        <name>Na(+)</name>
        <dbReference type="ChEBI" id="CHEBI:29101"/>
        <label>1</label>
    </ligand>
</feature>
<keyword evidence="12" id="KW-0739">Sodium transport</keyword>
<dbReference type="PANTHER" id="PTHR11616:SF321">
    <property type="entry name" value="SODIUM-DEPENDENT NUTRIENT AMINO ACID TRANSPORTER 1-RELATED"/>
    <property type="match status" value="1"/>
</dbReference>
<evidence type="ECO:0000256" key="7">
    <source>
        <dbReference type="ARBA" id="ARBA00022989"/>
    </source>
</evidence>
<feature type="transmembrane region" description="Helical" evidence="16">
    <location>
        <begin position="230"/>
        <end position="248"/>
    </location>
</feature>
<feature type="transmembrane region" description="Helical" evidence="16">
    <location>
        <begin position="440"/>
        <end position="458"/>
    </location>
</feature>
<feature type="transmembrane region" description="Helical" evidence="16">
    <location>
        <begin position="260"/>
        <end position="283"/>
    </location>
</feature>
<evidence type="ECO:0000256" key="5">
    <source>
        <dbReference type="ARBA" id="ARBA00022847"/>
    </source>
</evidence>
<feature type="transmembrane region" description="Helical" evidence="16">
    <location>
        <begin position="339"/>
        <end position="360"/>
    </location>
</feature>
<keyword evidence="3 15" id="KW-0813">Transport</keyword>
<keyword evidence="8 14" id="KW-0915">Sodium</keyword>
<accession>A0A8D8AYV8</accession>
<feature type="transmembrane region" description="Helical" evidence="16">
    <location>
        <begin position="544"/>
        <end position="565"/>
    </location>
</feature>
<keyword evidence="11" id="KW-0325">Glycoprotein</keyword>
<name>A0A8D8AYV8_CULPI</name>
<evidence type="ECO:0000256" key="16">
    <source>
        <dbReference type="SAM" id="Phobius"/>
    </source>
</evidence>
<dbReference type="GO" id="GO:0046872">
    <property type="term" value="F:metal ion binding"/>
    <property type="evidence" value="ECO:0007669"/>
    <property type="project" value="UniProtKB-KW"/>
</dbReference>
<dbReference type="EMBL" id="HBUE01047592">
    <property type="protein sequence ID" value="CAG6463237.1"/>
    <property type="molecule type" value="Transcribed_RNA"/>
</dbReference>
<feature type="transmembrane region" description="Helical" evidence="16">
    <location>
        <begin position="510"/>
        <end position="532"/>
    </location>
</feature>
<comment type="function">
    <text evidence="13">Unusual broad substrate spectrum amino acid:sodium cotransporter that promotes absorption of the D isomers of essential amino acids. Neutral amino acids are the preferred substrates, especially methionine and phenylalanine.</text>
</comment>
<dbReference type="SUPFAM" id="SSF161070">
    <property type="entry name" value="SNF-like"/>
    <property type="match status" value="1"/>
</dbReference>
<evidence type="ECO:0000256" key="1">
    <source>
        <dbReference type="ARBA" id="ARBA00004141"/>
    </source>
</evidence>
<evidence type="ECO:0000256" key="15">
    <source>
        <dbReference type="RuleBase" id="RU003732"/>
    </source>
</evidence>
<keyword evidence="6" id="KW-0029">Amino-acid transport</keyword>
<dbReference type="NCBIfam" id="NF037979">
    <property type="entry name" value="Na_transp"/>
    <property type="match status" value="1"/>
</dbReference>
<dbReference type="EMBL" id="HBUE01161030">
    <property type="protein sequence ID" value="CAG6510022.1"/>
    <property type="molecule type" value="Transcribed_RNA"/>
</dbReference>
<feature type="binding site" evidence="14">
    <location>
        <position position="80"/>
    </location>
    <ligand>
        <name>Na(+)</name>
        <dbReference type="ChEBI" id="CHEBI:29101"/>
        <label>1</label>
    </ligand>
</feature>
<comment type="similarity">
    <text evidence="2 15">Belongs to the sodium:neurotransmitter symporter (SNF) (TC 2.A.22) family.</text>
</comment>
<evidence type="ECO:0000256" key="14">
    <source>
        <dbReference type="PIRSR" id="PIRSR600175-1"/>
    </source>
</evidence>
<evidence type="ECO:0000256" key="11">
    <source>
        <dbReference type="ARBA" id="ARBA00023180"/>
    </source>
</evidence>
<dbReference type="GO" id="GO:0015179">
    <property type="term" value="F:L-amino acid transmembrane transporter activity"/>
    <property type="evidence" value="ECO:0007669"/>
    <property type="project" value="TreeGrafter"/>
</dbReference>
<dbReference type="GO" id="GO:0005283">
    <property type="term" value="F:amino acid:sodium symporter activity"/>
    <property type="evidence" value="ECO:0007669"/>
    <property type="project" value="TreeGrafter"/>
</dbReference>
<evidence type="ECO:0000256" key="9">
    <source>
        <dbReference type="ARBA" id="ARBA00023065"/>
    </source>
</evidence>
<evidence type="ECO:0000256" key="8">
    <source>
        <dbReference type="ARBA" id="ARBA00023053"/>
    </source>
</evidence>
<dbReference type="EMBL" id="HBUE01266223">
    <property type="protein sequence ID" value="CAG6561426.1"/>
    <property type="molecule type" value="Transcribed_RNA"/>
</dbReference>
<feature type="transmembrane region" description="Helical" evidence="16">
    <location>
        <begin position="403"/>
        <end position="428"/>
    </location>
</feature>
<feature type="binding site" evidence="14">
    <location>
        <position position="313"/>
    </location>
    <ligand>
        <name>Na(+)</name>
        <dbReference type="ChEBI" id="CHEBI:29101"/>
        <label>1</label>
    </ligand>
</feature>
<dbReference type="PANTHER" id="PTHR11616">
    <property type="entry name" value="SODIUM/CHLORIDE DEPENDENT TRANSPORTER"/>
    <property type="match status" value="1"/>
</dbReference>
<dbReference type="InterPro" id="IPR037272">
    <property type="entry name" value="SNS_sf"/>
</dbReference>
<keyword evidence="4 15" id="KW-0812">Transmembrane</keyword>
<proteinExistence type="inferred from homology"/>
<dbReference type="PROSITE" id="PS00610">
    <property type="entry name" value="NA_NEUROTRAN_SYMP_1"/>
    <property type="match status" value="1"/>
</dbReference>
<keyword evidence="5 15" id="KW-0769">Symport</keyword>
<sequence length="633" mass="70347">MENRSYVGESRVDLNGAGNNLSSVNSYDVSNTSISSNGGDKQNQPATTASSSKLVIVRDKWGKDVEFMLSCIAYSVGFGNVWKFPYTALKNGGGAFLIPYLVVLFIVGRPIYYLEMVMGQFSSRGCVKIYDMAPAMRGIGVGQTIAMFIVMTYYTPILAITFRYLVASFSAVLPWAKCDPSWTNCIDSDFAGQIMSNSTVPPKASAELYFLNTVMHKNDSLFDGIGTPDWRLTLCLLFSWLCVAIILIKGIKSSGKASYFLAIFPYVIILILLVHACTLKGAFNGILYFLTPQWDQLLNVTVWYEAVTQCFFSLSVCFGGIIAYASFNNFSNNVYKDAIIISWLDTFTSIIAGCIVFGVIGNLAYVTGESDIQAVVQSGAGLTFMTYPNAIAKFEWLPQLFSALFFLMLFIVGLGSNLGVTTSIVTAIRDQCPWLKNWQVVAVVGSVGFLCGLVYLTPGGLDLLDVLDYYGAKYVTLTLAVFELVTFGWIYGVDRICRDIKFMLGHNTSLFWRICWGIVTPLVTILILLLSFLEYEAFNVPVGYNVLGWFIYILAILQLPGWALYAASRLSSKTFGTFVESLKKSFRPLPEWGPGEVADRTRYQEEVEQHEATLPRDRNVSDFIKRRLFSKTS</sequence>
<feature type="binding site" evidence="14">
    <location>
        <position position="76"/>
    </location>
    <ligand>
        <name>Na(+)</name>
        <dbReference type="ChEBI" id="CHEBI:29101"/>
        <label>1</label>
    </ligand>
</feature>
<reference evidence="17" key="1">
    <citation type="submission" date="2021-05" db="EMBL/GenBank/DDBJ databases">
        <authorList>
            <person name="Alioto T."/>
            <person name="Alioto T."/>
            <person name="Gomez Garrido J."/>
        </authorList>
    </citation>
    <scope>NUCLEOTIDE SEQUENCE</scope>
</reference>
<dbReference type="PROSITE" id="PS00754">
    <property type="entry name" value="NA_NEUROTRAN_SYMP_2"/>
    <property type="match status" value="1"/>
</dbReference>
<dbReference type="PROSITE" id="PS50267">
    <property type="entry name" value="NA_NEUROTRAN_SYMP_3"/>
    <property type="match status" value="1"/>
</dbReference>
<organism evidence="17">
    <name type="scientific">Culex pipiens</name>
    <name type="common">House mosquito</name>
    <dbReference type="NCBI Taxonomy" id="7175"/>
    <lineage>
        <taxon>Eukaryota</taxon>
        <taxon>Metazoa</taxon>
        <taxon>Ecdysozoa</taxon>
        <taxon>Arthropoda</taxon>
        <taxon>Hexapoda</taxon>
        <taxon>Insecta</taxon>
        <taxon>Pterygota</taxon>
        <taxon>Neoptera</taxon>
        <taxon>Endopterygota</taxon>
        <taxon>Diptera</taxon>
        <taxon>Nematocera</taxon>
        <taxon>Culicoidea</taxon>
        <taxon>Culicidae</taxon>
        <taxon>Culicinae</taxon>
        <taxon>Culicini</taxon>
        <taxon>Culex</taxon>
        <taxon>Culex</taxon>
    </lineage>
</organism>
<dbReference type="GO" id="GO:0005886">
    <property type="term" value="C:plasma membrane"/>
    <property type="evidence" value="ECO:0007669"/>
    <property type="project" value="TreeGrafter"/>
</dbReference>
<evidence type="ECO:0000256" key="4">
    <source>
        <dbReference type="ARBA" id="ARBA00022692"/>
    </source>
</evidence>
<feature type="transmembrane region" description="Helical" evidence="16">
    <location>
        <begin position="470"/>
        <end position="490"/>
    </location>
</feature>
<dbReference type="GO" id="GO:0089718">
    <property type="term" value="P:amino acid import across plasma membrane"/>
    <property type="evidence" value="ECO:0007669"/>
    <property type="project" value="TreeGrafter"/>
</dbReference>
<comment type="subcellular location">
    <subcellularLocation>
        <location evidence="1">Membrane</location>
        <topology evidence="1">Multi-pass membrane protein</topology>
    </subcellularLocation>
</comment>
<dbReference type="CDD" id="cd10324">
    <property type="entry name" value="SLC6sbd"/>
    <property type="match status" value="1"/>
</dbReference>
<dbReference type="PRINTS" id="PR00176">
    <property type="entry name" value="NANEUSMPORT"/>
</dbReference>
<dbReference type="InterPro" id="IPR000175">
    <property type="entry name" value="Na/ntran_symport"/>
</dbReference>
<keyword evidence="10 16" id="KW-0472">Membrane</keyword>
<evidence type="ECO:0000313" key="17">
    <source>
        <dbReference type="EMBL" id="CAG6463237.1"/>
    </source>
</evidence>
<feature type="transmembrane region" description="Helical" evidence="16">
    <location>
        <begin position="303"/>
        <end position="327"/>
    </location>
</feature>
<feature type="transmembrane region" description="Helical" evidence="16">
    <location>
        <begin position="65"/>
        <end position="82"/>
    </location>
</feature>
<evidence type="ECO:0000256" key="13">
    <source>
        <dbReference type="ARBA" id="ARBA00037785"/>
    </source>
</evidence>
<dbReference type="Pfam" id="PF00209">
    <property type="entry name" value="SNF"/>
    <property type="match status" value="1"/>
</dbReference>
<evidence type="ECO:0000256" key="12">
    <source>
        <dbReference type="ARBA" id="ARBA00023201"/>
    </source>
</evidence>